<accession>A0A812SAW9</accession>
<dbReference type="GO" id="GO:0004335">
    <property type="term" value="F:galactokinase activity"/>
    <property type="evidence" value="ECO:0007669"/>
    <property type="project" value="TreeGrafter"/>
</dbReference>
<dbReference type="GO" id="GO:0006012">
    <property type="term" value="P:galactose metabolic process"/>
    <property type="evidence" value="ECO:0007669"/>
    <property type="project" value="TreeGrafter"/>
</dbReference>
<protein>
    <submittedName>
        <fullName evidence="6">Galk2 protein</fullName>
    </submittedName>
</protein>
<evidence type="ECO:0000313" key="6">
    <source>
        <dbReference type="EMBL" id="CAE7466919.1"/>
    </source>
</evidence>
<reference evidence="6" key="1">
    <citation type="submission" date="2021-02" db="EMBL/GenBank/DDBJ databases">
        <authorList>
            <person name="Dougan E. K."/>
            <person name="Rhodes N."/>
            <person name="Thang M."/>
            <person name="Chan C."/>
        </authorList>
    </citation>
    <scope>NUCLEOTIDE SEQUENCE</scope>
</reference>
<dbReference type="SUPFAM" id="SSF54211">
    <property type="entry name" value="Ribosomal protein S5 domain 2-like"/>
    <property type="match status" value="1"/>
</dbReference>
<dbReference type="OrthoDB" id="187738at2759"/>
<dbReference type="InterPro" id="IPR036554">
    <property type="entry name" value="GHMP_kinase_C_sf"/>
</dbReference>
<gene>
    <name evidence="6" type="primary">Galk2</name>
    <name evidence="6" type="ORF">SNAT2548_LOCUS26095</name>
</gene>
<dbReference type="InterPro" id="IPR014721">
    <property type="entry name" value="Ribsml_uS5_D2-typ_fold_subgr"/>
</dbReference>
<comment type="caution">
    <text evidence="6">The sequence shown here is derived from an EMBL/GenBank/DDBJ whole genome shotgun (WGS) entry which is preliminary data.</text>
</comment>
<dbReference type="EMBL" id="CAJNDS010002418">
    <property type="protein sequence ID" value="CAE7466919.1"/>
    <property type="molecule type" value="Genomic_DNA"/>
</dbReference>
<dbReference type="InterPro" id="IPR020568">
    <property type="entry name" value="Ribosomal_Su5_D2-typ_SF"/>
</dbReference>
<evidence type="ECO:0000256" key="3">
    <source>
        <dbReference type="ARBA" id="ARBA00022840"/>
    </source>
</evidence>
<evidence type="ECO:0000256" key="2">
    <source>
        <dbReference type="ARBA" id="ARBA00022741"/>
    </source>
</evidence>
<organism evidence="6 7">
    <name type="scientific">Symbiodinium natans</name>
    <dbReference type="NCBI Taxonomy" id="878477"/>
    <lineage>
        <taxon>Eukaryota</taxon>
        <taxon>Sar</taxon>
        <taxon>Alveolata</taxon>
        <taxon>Dinophyceae</taxon>
        <taxon>Suessiales</taxon>
        <taxon>Symbiodiniaceae</taxon>
        <taxon>Symbiodinium</taxon>
    </lineage>
</organism>
<dbReference type="InterPro" id="IPR006204">
    <property type="entry name" value="GHMP_kinase_N_dom"/>
</dbReference>
<keyword evidence="7" id="KW-1185">Reference proteome</keyword>
<keyword evidence="2" id="KW-0547">Nucleotide-binding</keyword>
<dbReference type="Gene3D" id="3.30.230.10">
    <property type="match status" value="1"/>
</dbReference>
<keyword evidence="3" id="KW-0067">ATP-binding</keyword>
<feature type="domain" description="GHMP kinase N-terminal" evidence="4">
    <location>
        <begin position="101"/>
        <end position="151"/>
    </location>
</feature>
<evidence type="ECO:0000259" key="4">
    <source>
        <dbReference type="Pfam" id="PF00288"/>
    </source>
</evidence>
<evidence type="ECO:0000259" key="5">
    <source>
        <dbReference type="Pfam" id="PF08544"/>
    </source>
</evidence>
<dbReference type="InterPro" id="IPR013750">
    <property type="entry name" value="GHMP_kinase_C_dom"/>
</dbReference>
<dbReference type="PANTHER" id="PTHR10457">
    <property type="entry name" value="MEVALONATE KINASE/GALACTOKINASE"/>
    <property type="match status" value="1"/>
</dbReference>
<feature type="domain" description="GHMP kinase C-terminal" evidence="5">
    <location>
        <begin position="330"/>
        <end position="407"/>
    </location>
</feature>
<dbReference type="PRINTS" id="PR00959">
    <property type="entry name" value="MEVGALKINASE"/>
</dbReference>
<dbReference type="GO" id="GO:0005829">
    <property type="term" value="C:cytosol"/>
    <property type="evidence" value="ECO:0007669"/>
    <property type="project" value="TreeGrafter"/>
</dbReference>
<comment type="similarity">
    <text evidence="1">Belongs to the GHMP kinase family. GalK subfamily.</text>
</comment>
<evidence type="ECO:0000256" key="1">
    <source>
        <dbReference type="ARBA" id="ARBA00006566"/>
    </source>
</evidence>
<name>A0A812SAW9_9DINO</name>
<dbReference type="PANTHER" id="PTHR10457:SF7">
    <property type="entry name" value="GALACTOKINASE-RELATED"/>
    <property type="match status" value="1"/>
</dbReference>
<evidence type="ECO:0000313" key="7">
    <source>
        <dbReference type="Proteomes" id="UP000604046"/>
    </source>
</evidence>
<dbReference type="AlphaFoldDB" id="A0A812SAW9"/>
<dbReference type="Pfam" id="PF08544">
    <property type="entry name" value="GHMP_kinases_C"/>
    <property type="match status" value="1"/>
</dbReference>
<sequence length="463" mass="49817">MWIAKLVDCVDSFPSFASRGFCAVATDRDDSILRAAKVQAQTLLRKLWEVTLNAGTVLSIQASLQFKPGDKVKPAAPERDGIVEVPLTANVEVRANHWSLYITTAARRLSQNFGREQLLGCDVAIACDLPPASGMSTSSALICAIFMVLDARNKLRQRPEFRAALPTDEVFYEYLGCIENGQSCGDLAGDRGVGTFGGSEDHTAIMSSQRDMLKVFSYKPTRLERVIKMPQHLIFVVASSGLLAEKTGDKMESYNDAATLALTAGKAVAKAEGWNEDCSDLATCIQRCGGGQRACDHIAAVLRSQPAGGALETRFKQFFTENEECVPGVAEAFAAADERGLGDLVDKSQSAGDSGLRNLVPETRWLPAEARRQGAVAASAFGAGFGGSVWALVQSASSSDFIRGWKEAYLKEFPDRASTCDFFATAPGPGACEVTAEILEKAAGKRKLQEALREAESRVPKRP</sequence>
<dbReference type="SUPFAM" id="SSF55060">
    <property type="entry name" value="GHMP Kinase, C-terminal domain"/>
    <property type="match status" value="1"/>
</dbReference>
<dbReference type="Gene3D" id="3.30.70.890">
    <property type="entry name" value="GHMP kinase, C-terminal domain"/>
    <property type="match status" value="1"/>
</dbReference>
<dbReference type="GO" id="GO:0005524">
    <property type="term" value="F:ATP binding"/>
    <property type="evidence" value="ECO:0007669"/>
    <property type="project" value="UniProtKB-KW"/>
</dbReference>
<dbReference type="Pfam" id="PF00288">
    <property type="entry name" value="GHMP_kinases_N"/>
    <property type="match status" value="1"/>
</dbReference>
<proteinExistence type="inferred from homology"/>
<dbReference type="Proteomes" id="UP000604046">
    <property type="component" value="Unassembled WGS sequence"/>
</dbReference>